<proteinExistence type="predicted"/>
<evidence type="ECO:0008006" key="3">
    <source>
        <dbReference type="Google" id="ProtNLM"/>
    </source>
</evidence>
<dbReference type="OrthoDB" id="10419773at2759"/>
<dbReference type="InterPro" id="IPR016187">
    <property type="entry name" value="CTDL_fold"/>
</dbReference>
<protein>
    <recommendedName>
        <fullName evidence="3">C-type lectin domain-containing protein</fullName>
    </recommendedName>
</protein>
<evidence type="ECO:0000313" key="2">
    <source>
        <dbReference type="Proteomes" id="UP000271974"/>
    </source>
</evidence>
<dbReference type="Proteomes" id="UP000271974">
    <property type="component" value="Unassembled WGS sequence"/>
</dbReference>
<organism evidence="1 2">
    <name type="scientific">Elysia chlorotica</name>
    <name type="common">Eastern emerald elysia</name>
    <name type="synonym">Sea slug</name>
    <dbReference type="NCBI Taxonomy" id="188477"/>
    <lineage>
        <taxon>Eukaryota</taxon>
        <taxon>Metazoa</taxon>
        <taxon>Spiralia</taxon>
        <taxon>Lophotrochozoa</taxon>
        <taxon>Mollusca</taxon>
        <taxon>Gastropoda</taxon>
        <taxon>Heterobranchia</taxon>
        <taxon>Euthyneura</taxon>
        <taxon>Panpulmonata</taxon>
        <taxon>Sacoglossa</taxon>
        <taxon>Placobranchoidea</taxon>
        <taxon>Plakobranchidae</taxon>
        <taxon>Elysia</taxon>
    </lineage>
</organism>
<dbReference type="AlphaFoldDB" id="A0A3S1BRM5"/>
<dbReference type="EMBL" id="RQTK01000958">
    <property type="protein sequence ID" value="RUS73262.1"/>
    <property type="molecule type" value="Genomic_DNA"/>
</dbReference>
<sequence length="213" mass="23434">MLLLTPACGELFDFRAIPYLRNRSRGESLCQNLGYAGLAIISSPEMYVHALTITQSLRATGHGLYIGLHNTSDTHEVTWADGTLPALDSPWLPSGEDVIDATNKEHGLLSKSGYLRAINDRDKYALCGSHKNLATEGHGTSLLNQQPTGVGSILSETRVLSYLECVLLCGQDYRCRVAHFNFDLLTCRTLEAESYTGFTANSKSRTFVRNGYL</sequence>
<keyword evidence="2" id="KW-1185">Reference proteome</keyword>
<accession>A0A3S1BRM5</accession>
<reference evidence="1 2" key="1">
    <citation type="submission" date="2019-01" db="EMBL/GenBank/DDBJ databases">
        <title>A draft genome assembly of the solar-powered sea slug Elysia chlorotica.</title>
        <authorList>
            <person name="Cai H."/>
            <person name="Li Q."/>
            <person name="Fang X."/>
            <person name="Li J."/>
            <person name="Curtis N.E."/>
            <person name="Altenburger A."/>
            <person name="Shibata T."/>
            <person name="Feng M."/>
            <person name="Maeda T."/>
            <person name="Schwartz J.A."/>
            <person name="Shigenobu S."/>
            <person name="Lundholm N."/>
            <person name="Nishiyama T."/>
            <person name="Yang H."/>
            <person name="Hasebe M."/>
            <person name="Li S."/>
            <person name="Pierce S.K."/>
            <person name="Wang J."/>
        </authorList>
    </citation>
    <scope>NUCLEOTIDE SEQUENCE [LARGE SCALE GENOMIC DNA]</scope>
    <source>
        <strain evidence="1">EC2010</strain>
        <tissue evidence="1">Whole organism of an adult</tissue>
    </source>
</reference>
<evidence type="ECO:0000313" key="1">
    <source>
        <dbReference type="EMBL" id="RUS73262.1"/>
    </source>
</evidence>
<comment type="caution">
    <text evidence="1">The sequence shown here is derived from an EMBL/GenBank/DDBJ whole genome shotgun (WGS) entry which is preliminary data.</text>
</comment>
<dbReference type="Gene3D" id="3.10.100.10">
    <property type="entry name" value="Mannose-Binding Protein A, subunit A"/>
    <property type="match status" value="1"/>
</dbReference>
<gene>
    <name evidence="1" type="ORF">EGW08_018981</name>
</gene>
<name>A0A3S1BRM5_ELYCH</name>
<dbReference type="SUPFAM" id="SSF56436">
    <property type="entry name" value="C-type lectin-like"/>
    <property type="match status" value="1"/>
</dbReference>
<dbReference type="InterPro" id="IPR016186">
    <property type="entry name" value="C-type_lectin-like/link_sf"/>
</dbReference>
<dbReference type="CDD" id="cd00037">
    <property type="entry name" value="CLECT"/>
    <property type="match status" value="1"/>
</dbReference>